<evidence type="ECO:0000259" key="1">
    <source>
        <dbReference type="Pfam" id="PF13614"/>
    </source>
</evidence>
<dbReference type="Proteomes" id="UP000193933">
    <property type="component" value="Unassembled WGS sequence"/>
</dbReference>
<feature type="domain" description="AAA" evidence="1">
    <location>
        <begin position="6"/>
        <end position="177"/>
    </location>
</feature>
<name>A0A1X1BUG5_9GAMM</name>
<dbReference type="PANTHER" id="PTHR13696">
    <property type="entry name" value="P-LOOP CONTAINING NUCLEOSIDE TRIPHOSPHATE HYDROLASE"/>
    <property type="match status" value="1"/>
</dbReference>
<dbReference type="InterPro" id="IPR025669">
    <property type="entry name" value="AAA_dom"/>
</dbReference>
<accession>A0A1X1BUG5</accession>
<dbReference type="InterPro" id="IPR050678">
    <property type="entry name" value="DNA_Partitioning_ATPase"/>
</dbReference>
<proteinExistence type="predicted"/>
<dbReference type="InterPro" id="IPR027417">
    <property type="entry name" value="P-loop_NTPase"/>
</dbReference>
<dbReference type="OrthoDB" id="69313at2"/>
<protein>
    <submittedName>
        <fullName evidence="2">Cobalamin biosynthesis protein CbiA</fullName>
    </submittedName>
</protein>
<organism evidence="2 3">
    <name type="scientific">Pantoea conspicua</name>
    <dbReference type="NCBI Taxonomy" id="472705"/>
    <lineage>
        <taxon>Bacteria</taxon>
        <taxon>Pseudomonadati</taxon>
        <taxon>Pseudomonadota</taxon>
        <taxon>Gammaproteobacteria</taxon>
        <taxon>Enterobacterales</taxon>
        <taxon>Erwiniaceae</taxon>
        <taxon>Pantoea</taxon>
    </lineage>
</organism>
<dbReference type="PANTHER" id="PTHR13696:SF99">
    <property type="entry name" value="COBYRINIC ACID AC-DIAMIDE SYNTHASE"/>
    <property type="match status" value="1"/>
</dbReference>
<dbReference type="CDD" id="cd02042">
    <property type="entry name" value="ParAB_family"/>
    <property type="match status" value="1"/>
</dbReference>
<dbReference type="RefSeq" id="WP_069730047.1">
    <property type="nucleotide sequence ID" value="NZ_MLFN01000038.1"/>
</dbReference>
<dbReference type="Gene3D" id="3.40.50.300">
    <property type="entry name" value="P-loop containing nucleotide triphosphate hydrolases"/>
    <property type="match status" value="1"/>
</dbReference>
<evidence type="ECO:0000313" key="3">
    <source>
        <dbReference type="Proteomes" id="UP000193933"/>
    </source>
</evidence>
<dbReference type="GeneID" id="57348087"/>
<dbReference type="Pfam" id="PF13614">
    <property type="entry name" value="AAA_31"/>
    <property type="match status" value="1"/>
</dbReference>
<comment type="caution">
    <text evidence="2">The sequence shown here is derived from an EMBL/GenBank/DDBJ whole genome shotgun (WGS) entry which is preliminary data.</text>
</comment>
<keyword evidence="3" id="KW-1185">Reference proteome</keyword>
<dbReference type="SUPFAM" id="SSF52540">
    <property type="entry name" value="P-loop containing nucleoside triphosphate hydrolases"/>
    <property type="match status" value="1"/>
</dbReference>
<sequence length="264" mass="29681">MNKPYIISFANSKGGVAKTTSCIAVGCALAAAGYRTLLVDLDHQGNLSDDVGRGDEDYTITDLFEDPKFDTNKLVYTALDGEVAIPNLDVIPADITLAVEARSAERFRHRLNILEEGLARLKTEYDYILIDLRPAIDLSIENALLITNNIVVPVDMDRRAVKGIADLFQVVREVKRNDDFVYTLVKTKVNESHSKMKKSIDGYISEAGYTVAKTEIRQSELFKQATDVHRPVMMFAKNERPYRDYKAFTQELLQQIEEVKGGKK</sequence>
<dbReference type="STRING" id="472705.GCA_001743465_03711"/>
<evidence type="ECO:0000313" key="2">
    <source>
        <dbReference type="EMBL" id="ORM52064.1"/>
    </source>
</evidence>
<reference evidence="2 3" key="1">
    <citation type="journal article" date="2017" name="Antonie Van Leeuwenhoek">
        <title>Phylogenomic resolution of the bacterial genus Pantoea and its relationship with Erwinia and Tatumella.</title>
        <authorList>
            <person name="Palmer M."/>
            <person name="Steenkamp E.T."/>
            <person name="Coetzee M.P."/>
            <person name="Chan W.Y."/>
            <person name="van Zyl E."/>
            <person name="De Maayer P."/>
            <person name="Coutinho T.A."/>
            <person name="Blom J."/>
            <person name="Smits T.H."/>
            <person name="Duffy B."/>
            <person name="Venter S.N."/>
        </authorList>
    </citation>
    <scope>NUCLEOTIDE SEQUENCE [LARGE SCALE GENOMIC DNA]</scope>
    <source>
        <strain evidence="2 3">LMG 24534</strain>
    </source>
</reference>
<dbReference type="EMBL" id="MLFN01000038">
    <property type="protein sequence ID" value="ORM52064.1"/>
    <property type="molecule type" value="Genomic_DNA"/>
</dbReference>
<gene>
    <name evidence="2" type="ORF">HA41_13260</name>
</gene>
<dbReference type="AlphaFoldDB" id="A0A1X1BUG5"/>